<organism evidence="1">
    <name type="scientific">uncultured Caudovirales phage</name>
    <dbReference type="NCBI Taxonomy" id="2100421"/>
    <lineage>
        <taxon>Viruses</taxon>
        <taxon>Duplodnaviria</taxon>
        <taxon>Heunggongvirae</taxon>
        <taxon>Uroviricota</taxon>
        <taxon>Caudoviricetes</taxon>
        <taxon>Peduoviridae</taxon>
        <taxon>Maltschvirus</taxon>
        <taxon>Maltschvirus maltsch</taxon>
    </lineage>
</organism>
<name>A0A6J5LZR5_9CAUD</name>
<evidence type="ECO:0000313" key="1">
    <source>
        <dbReference type="EMBL" id="CAB4139521.1"/>
    </source>
</evidence>
<gene>
    <name evidence="1" type="ORF">UFOVP342_46</name>
</gene>
<dbReference type="EMBL" id="LR796361">
    <property type="protein sequence ID" value="CAB4139521.1"/>
    <property type="molecule type" value="Genomic_DNA"/>
</dbReference>
<proteinExistence type="predicted"/>
<accession>A0A6J5LZR5</accession>
<sequence>MIVYRAARVNNNLILRRWYKKRTSDKHKRLHQDMRKLRKKWWHFKTRWESNEI</sequence>
<protein>
    <submittedName>
        <fullName evidence="1">Uncharacterized protein</fullName>
    </submittedName>
</protein>
<reference evidence="1" key="1">
    <citation type="submission" date="2020-04" db="EMBL/GenBank/DDBJ databases">
        <authorList>
            <person name="Chiriac C."/>
            <person name="Salcher M."/>
            <person name="Ghai R."/>
            <person name="Kavagutti S V."/>
        </authorList>
    </citation>
    <scope>NUCLEOTIDE SEQUENCE</scope>
</reference>